<dbReference type="EMBL" id="FOXF01000058">
    <property type="protein sequence ID" value="SFP69972.1"/>
    <property type="molecule type" value="Genomic_DNA"/>
</dbReference>
<protein>
    <submittedName>
        <fullName evidence="1">Uncharacterized protein</fullName>
    </submittedName>
</protein>
<sequence>SASLNCVNNNGPLWSVQCRLDVEPGIGGDEVWIDPEGWDELYAYIWVAYYTNYEWPGIKLKKNRFGYYVFNLNLLKGYPYDGYVEFNDNNGNSTWSFYSYEIDDWCGRIIKVKPDSGEVEYLSWFS</sequence>
<proteinExistence type="predicted"/>
<organism evidence="1 2">
    <name type="scientific">Ruminobacter amylophilus</name>
    <dbReference type="NCBI Taxonomy" id="867"/>
    <lineage>
        <taxon>Bacteria</taxon>
        <taxon>Pseudomonadati</taxon>
        <taxon>Pseudomonadota</taxon>
        <taxon>Gammaproteobacteria</taxon>
        <taxon>Aeromonadales</taxon>
        <taxon>Succinivibrionaceae</taxon>
        <taxon>Ruminobacter</taxon>
    </lineage>
</organism>
<evidence type="ECO:0000313" key="2">
    <source>
        <dbReference type="Proteomes" id="UP000243745"/>
    </source>
</evidence>
<keyword evidence="2" id="KW-1185">Reference proteome</keyword>
<accession>A0A662ZJQ7</accession>
<reference evidence="1 2" key="1">
    <citation type="submission" date="2016-10" db="EMBL/GenBank/DDBJ databases">
        <authorList>
            <person name="Varghese N."/>
            <person name="Submissions S."/>
        </authorList>
    </citation>
    <scope>NUCLEOTIDE SEQUENCE [LARGE SCALE GENOMIC DNA]</scope>
    <source>
        <strain evidence="1 2">DSM 1361</strain>
    </source>
</reference>
<name>A0A662ZJQ7_9GAMM</name>
<dbReference type="AlphaFoldDB" id="A0A662ZJQ7"/>
<dbReference type="Proteomes" id="UP000243745">
    <property type="component" value="Unassembled WGS sequence"/>
</dbReference>
<evidence type="ECO:0000313" key="1">
    <source>
        <dbReference type="EMBL" id="SFP69972.1"/>
    </source>
</evidence>
<feature type="non-terminal residue" evidence="1">
    <location>
        <position position="1"/>
    </location>
</feature>
<gene>
    <name evidence="1" type="ORF">SAMN02910344_02093</name>
</gene>